<dbReference type="Proteomes" id="UP000800096">
    <property type="component" value="Unassembled WGS sequence"/>
</dbReference>
<proteinExistence type="predicted"/>
<gene>
    <name evidence="3" type="ORF">BDU57DRAFT_143878</name>
</gene>
<evidence type="ECO:0000313" key="4">
    <source>
        <dbReference type="Proteomes" id="UP000800096"/>
    </source>
</evidence>
<dbReference type="AlphaFoldDB" id="A0A6A5QVV0"/>
<protein>
    <submittedName>
        <fullName evidence="3">Ubiquitin 3 binding protein But2 C-terminal domain-containing protein</fullName>
    </submittedName>
</protein>
<evidence type="ECO:0000313" key="3">
    <source>
        <dbReference type="EMBL" id="KAF1919522.1"/>
    </source>
</evidence>
<dbReference type="PANTHER" id="PTHR39613">
    <property type="entry name" value="ANCHORED CELL WALL PROTEIN, PUTATIVE (AFU_ORTHOLOGUE AFUA_4G08960)-RELATED"/>
    <property type="match status" value="1"/>
</dbReference>
<dbReference type="PANTHER" id="PTHR39613:SF1">
    <property type="entry name" value="ANCHORED CELL WALL PROTEIN, PUTATIVE (AFU_ORTHOLOGUE AFUA_4G08960)-RELATED"/>
    <property type="match status" value="1"/>
</dbReference>
<evidence type="ECO:0000259" key="2">
    <source>
        <dbReference type="Pfam" id="PF09792"/>
    </source>
</evidence>
<feature type="chain" id="PRO_5025611533" evidence="1">
    <location>
        <begin position="18"/>
        <end position="183"/>
    </location>
</feature>
<dbReference type="OrthoDB" id="4657524at2759"/>
<keyword evidence="1" id="KW-0732">Signal</keyword>
<evidence type="ECO:0000256" key="1">
    <source>
        <dbReference type="SAM" id="SignalP"/>
    </source>
</evidence>
<name>A0A6A5QVV0_AMPQU</name>
<sequence>MRIPTLFPMIFALGAVAELEFTDFPHLIIPLNSSAPDTHYGTQNSGIISNSVFTEISFDVRPDIPANICRLNFHLNLNPSKNAPWSIEGAPFTFIISRIKSEIDKDKDTWNKYPPVMHYLANVTVDKDGNVTVEDGWFQCPKGGVAQFLLWPSSDADVELTWFELDYGWEIGGPHGVTLEMHS</sequence>
<feature type="signal peptide" evidence="1">
    <location>
        <begin position="1"/>
        <end position="17"/>
    </location>
</feature>
<feature type="domain" description="Ubiquitin 3 binding protein But2 C-terminal" evidence="2">
    <location>
        <begin position="24"/>
        <end position="164"/>
    </location>
</feature>
<dbReference type="InterPro" id="IPR018620">
    <property type="entry name" value="Ubiquitin3-bd_protein_But2_C"/>
</dbReference>
<accession>A0A6A5QVV0</accession>
<keyword evidence="4" id="KW-1185">Reference proteome</keyword>
<dbReference type="EMBL" id="ML979133">
    <property type="protein sequence ID" value="KAF1919522.1"/>
    <property type="molecule type" value="Genomic_DNA"/>
</dbReference>
<reference evidence="3" key="1">
    <citation type="journal article" date="2020" name="Stud. Mycol.">
        <title>101 Dothideomycetes genomes: a test case for predicting lifestyles and emergence of pathogens.</title>
        <authorList>
            <person name="Haridas S."/>
            <person name="Albert R."/>
            <person name="Binder M."/>
            <person name="Bloem J."/>
            <person name="Labutti K."/>
            <person name="Salamov A."/>
            <person name="Andreopoulos B."/>
            <person name="Baker S."/>
            <person name="Barry K."/>
            <person name="Bills G."/>
            <person name="Bluhm B."/>
            <person name="Cannon C."/>
            <person name="Castanera R."/>
            <person name="Culley D."/>
            <person name="Daum C."/>
            <person name="Ezra D."/>
            <person name="Gonzalez J."/>
            <person name="Henrissat B."/>
            <person name="Kuo A."/>
            <person name="Liang C."/>
            <person name="Lipzen A."/>
            <person name="Lutzoni F."/>
            <person name="Magnuson J."/>
            <person name="Mondo S."/>
            <person name="Nolan M."/>
            <person name="Ohm R."/>
            <person name="Pangilinan J."/>
            <person name="Park H.-J."/>
            <person name="Ramirez L."/>
            <person name="Alfaro M."/>
            <person name="Sun H."/>
            <person name="Tritt A."/>
            <person name="Yoshinaga Y."/>
            <person name="Zwiers L.-H."/>
            <person name="Turgeon B."/>
            <person name="Goodwin S."/>
            <person name="Spatafora J."/>
            <person name="Crous P."/>
            <person name="Grigoriev I."/>
        </authorList>
    </citation>
    <scope>NUCLEOTIDE SEQUENCE</scope>
    <source>
        <strain evidence="3">HMLAC05119</strain>
    </source>
</reference>
<dbReference type="Pfam" id="PF09792">
    <property type="entry name" value="But2"/>
    <property type="match status" value="1"/>
</dbReference>
<organism evidence="3 4">
    <name type="scientific">Ampelomyces quisqualis</name>
    <name type="common">Powdery mildew agent</name>
    <dbReference type="NCBI Taxonomy" id="50730"/>
    <lineage>
        <taxon>Eukaryota</taxon>
        <taxon>Fungi</taxon>
        <taxon>Dikarya</taxon>
        <taxon>Ascomycota</taxon>
        <taxon>Pezizomycotina</taxon>
        <taxon>Dothideomycetes</taxon>
        <taxon>Pleosporomycetidae</taxon>
        <taxon>Pleosporales</taxon>
        <taxon>Pleosporineae</taxon>
        <taxon>Phaeosphaeriaceae</taxon>
        <taxon>Ampelomyces</taxon>
    </lineage>
</organism>